<evidence type="ECO:0000313" key="4">
    <source>
        <dbReference type="Proteomes" id="UP000288805"/>
    </source>
</evidence>
<dbReference type="Pfam" id="PF22936">
    <property type="entry name" value="Pol_BBD"/>
    <property type="match status" value="1"/>
</dbReference>
<dbReference type="InterPro" id="IPR054722">
    <property type="entry name" value="PolX-like_BBD"/>
</dbReference>
<protein>
    <submittedName>
        <fullName evidence="3">Uncharacterized protein</fullName>
    </submittedName>
</protein>
<accession>A0A438F2G7</accession>
<dbReference type="PANTHER" id="PTHR47481">
    <property type="match status" value="1"/>
</dbReference>
<dbReference type="EMBL" id="QGNW01001132">
    <property type="protein sequence ID" value="RVW54155.1"/>
    <property type="molecule type" value="Genomic_DNA"/>
</dbReference>
<evidence type="ECO:0000259" key="2">
    <source>
        <dbReference type="Pfam" id="PF22936"/>
    </source>
</evidence>
<evidence type="ECO:0000313" key="3">
    <source>
        <dbReference type="EMBL" id="RVW54155.1"/>
    </source>
</evidence>
<organism evidence="3 4">
    <name type="scientific">Vitis vinifera</name>
    <name type="common">Grape</name>
    <dbReference type="NCBI Taxonomy" id="29760"/>
    <lineage>
        <taxon>Eukaryota</taxon>
        <taxon>Viridiplantae</taxon>
        <taxon>Streptophyta</taxon>
        <taxon>Embryophyta</taxon>
        <taxon>Tracheophyta</taxon>
        <taxon>Spermatophyta</taxon>
        <taxon>Magnoliopsida</taxon>
        <taxon>eudicotyledons</taxon>
        <taxon>Gunneridae</taxon>
        <taxon>Pentapetalae</taxon>
        <taxon>rosids</taxon>
        <taxon>Vitales</taxon>
        <taxon>Vitaceae</taxon>
        <taxon>Viteae</taxon>
        <taxon>Vitis</taxon>
    </lineage>
</organism>
<dbReference type="AlphaFoldDB" id="A0A438F2G7"/>
<dbReference type="Pfam" id="PF14244">
    <property type="entry name" value="Retrotran_gag_3"/>
    <property type="match status" value="1"/>
</dbReference>
<dbReference type="InterPro" id="IPR029472">
    <property type="entry name" value="Copia-like_N"/>
</dbReference>
<dbReference type="PANTHER" id="PTHR47481:SF14">
    <property type="entry name" value="RETROTRANSPOSON COPIA-LIKE N-TERMINAL DOMAIN-CONTAINING PROTEIN"/>
    <property type="match status" value="1"/>
</dbReference>
<dbReference type="Proteomes" id="UP000288805">
    <property type="component" value="Unassembled WGS sequence"/>
</dbReference>
<reference evidence="3 4" key="1">
    <citation type="journal article" date="2018" name="PLoS Genet.">
        <title>Population sequencing reveals clonal diversity and ancestral inbreeding in the grapevine cultivar Chardonnay.</title>
        <authorList>
            <person name="Roach M.J."/>
            <person name="Johnson D.L."/>
            <person name="Bohlmann J."/>
            <person name="van Vuuren H.J."/>
            <person name="Jones S.J."/>
            <person name="Pretorius I.S."/>
            <person name="Schmidt S.A."/>
            <person name="Borneman A.R."/>
        </authorList>
    </citation>
    <scope>NUCLEOTIDE SEQUENCE [LARGE SCALE GENOMIC DNA]</scope>
    <source>
        <strain evidence="4">cv. Chardonnay</strain>
        <tissue evidence="3">Leaf</tissue>
    </source>
</reference>
<proteinExistence type="predicted"/>
<comment type="caution">
    <text evidence="3">The sequence shown here is derived from an EMBL/GenBank/DDBJ whole genome shotgun (WGS) entry which is preliminary data.</text>
</comment>
<evidence type="ECO:0000259" key="1">
    <source>
        <dbReference type="Pfam" id="PF14244"/>
    </source>
</evidence>
<gene>
    <name evidence="3" type="ORF">CK203_090560</name>
</gene>
<sequence length="273" mass="30267">MDSAPLCVKFTGTNYSTWAFQFELFLKGKDLWGHIDGTDVEKPSIFDKSQDVGFSPSWAVLDARIMSWLLGSVEPHIVTHLWPHRSAQSMWAYLKKVYHQDNDARRFQLEHAIAMFQHGSLSIQDYYSAFLTLWHEYADLVAADLLREEQRLSTQAILEQSHGTTHDSPLAACSVPAPPAPDYCTPEMVQRMLISALSAMGFQGNNSTKLWYVDSGASNHMTNNPTALCHVRPYAGQSSIQTANGSSLPIAAIGDASSKFTDDQVTGKPIAKD</sequence>
<feature type="domain" description="Retrovirus-related Pol polyprotein from transposon TNT 1-94-like beta-barrel" evidence="2">
    <location>
        <begin position="211"/>
        <end position="263"/>
    </location>
</feature>
<name>A0A438F2G7_VITVI</name>
<feature type="domain" description="Retrotransposon Copia-like N-terminal" evidence="1">
    <location>
        <begin position="8"/>
        <end position="43"/>
    </location>
</feature>